<proteinExistence type="predicted"/>
<protein>
    <submittedName>
        <fullName evidence="2">SMI1/KNR4 family protein</fullName>
    </submittedName>
</protein>
<dbReference type="Pfam" id="PF09346">
    <property type="entry name" value="SMI1_KNR4"/>
    <property type="match status" value="1"/>
</dbReference>
<evidence type="ECO:0000313" key="2">
    <source>
        <dbReference type="EMBL" id="MBO0657195.1"/>
    </source>
</evidence>
<dbReference type="InterPro" id="IPR037883">
    <property type="entry name" value="Knr4/Smi1-like_sf"/>
</dbReference>
<gene>
    <name evidence="2" type="ORF">J1792_32120</name>
</gene>
<comment type="caution">
    <text evidence="2">The sequence shown here is derived from an EMBL/GenBank/DDBJ whole genome shotgun (WGS) entry which is preliminary data.</text>
</comment>
<evidence type="ECO:0000313" key="3">
    <source>
        <dbReference type="Proteomes" id="UP000664781"/>
    </source>
</evidence>
<dbReference type="AlphaFoldDB" id="A0A939JU78"/>
<dbReference type="Gene3D" id="3.40.1580.10">
    <property type="entry name" value="SMI1/KNR4-like"/>
    <property type="match status" value="1"/>
</dbReference>
<evidence type="ECO:0000259" key="1">
    <source>
        <dbReference type="SMART" id="SM00860"/>
    </source>
</evidence>
<dbReference type="EMBL" id="JAFMOF010000007">
    <property type="protein sequence ID" value="MBO0657195.1"/>
    <property type="molecule type" value="Genomic_DNA"/>
</dbReference>
<dbReference type="SMART" id="SM00860">
    <property type="entry name" value="SMI1_KNR4"/>
    <property type="match status" value="1"/>
</dbReference>
<dbReference type="Proteomes" id="UP000664781">
    <property type="component" value="Unassembled WGS sequence"/>
</dbReference>
<name>A0A939JU78_9ACTN</name>
<feature type="domain" description="Knr4/Smi1-like" evidence="1">
    <location>
        <begin position="42"/>
        <end position="221"/>
    </location>
</feature>
<sequence length="233" mass="25910">MAPELTEEPPAPEQTGVAALLHPDKNNRVFGAIGHKFFLEDPLTPAELADLEDQTGVSLPGEYRDFLLQVGAGGAGPSYGVYPVRLIQGRWRWEGDGAELADLSRLAEPFQREGADPEAVQLLLSERPEEDGFEDIEDFDDAIEAWEERWESVMWSADRTVGAVVISTLECAAREWLIISGPERGRIWSDNRADDEDLKPLLDDNGASMTFARWYLTWLEKVERQLASVPAAG</sequence>
<dbReference type="SUPFAM" id="SSF160631">
    <property type="entry name" value="SMI1/KNR4-like"/>
    <property type="match status" value="1"/>
</dbReference>
<reference evidence="2" key="1">
    <citation type="submission" date="2021-03" db="EMBL/GenBank/DDBJ databases">
        <title>Streptomyces strains.</title>
        <authorList>
            <person name="Lund M.B."/>
            <person name="Toerring T."/>
        </authorList>
    </citation>
    <scope>NUCLEOTIDE SEQUENCE</scope>
    <source>
        <strain evidence="2">JCM 4242</strain>
    </source>
</reference>
<dbReference type="InterPro" id="IPR018958">
    <property type="entry name" value="Knr4/Smi1-like_dom"/>
</dbReference>
<keyword evidence="3" id="KW-1185">Reference proteome</keyword>
<accession>A0A939JU78</accession>
<organism evidence="2 3">
    <name type="scientific">Streptomyces triculaminicus</name>
    <dbReference type="NCBI Taxonomy" id="2816232"/>
    <lineage>
        <taxon>Bacteria</taxon>
        <taxon>Bacillati</taxon>
        <taxon>Actinomycetota</taxon>
        <taxon>Actinomycetes</taxon>
        <taxon>Kitasatosporales</taxon>
        <taxon>Streptomycetaceae</taxon>
        <taxon>Streptomyces</taxon>
    </lineage>
</organism>